<dbReference type="Proteomes" id="UP001430584">
    <property type="component" value="Unassembled WGS sequence"/>
</dbReference>
<dbReference type="EMBL" id="JAJVCZ030000004">
    <property type="protein sequence ID" value="KAL0260714.1"/>
    <property type="molecule type" value="Genomic_DNA"/>
</dbReference>
<evidence type="ECO:0000313" key="2">
    <source>
        <dbReference type="EMBL" id="KAL0260714.1"/>
    </source>
</evidence>
<evidence type="ECO:0000259" key="1">
    <source>
        <dbReference type="Pfam" id="PF06985"/>
    </source>
</evidence>
<dbReference type="Pfam" id="PF06985">
    <property type="entry name" value="HET"/>
    <property type="match status" value="1"/>
</dbReference>
<dbReference type="GeneID" id="92008489"/>
<organism evidence="2 3">
    <name type="scientific">Diplodia seriata</name>
    <dbReference type="NCBI Taxonomy" id="420778"/>
    <lineage>
        <taxon>Eukaryota</taxon>
        <taxon>Fungi</taxon>
        <taxon>Dikarya</taxon>
        <taxon>Ascomycota</taxon>
        <taxon>Pezizomycotina</taxon>
        <taxon>Dothideomycetes</taxon>
        <taxon>Dothideomycetes incertae sedis</taxon>
        <taxon>Botryosphaeriales</taxon>
        <taxon>Botryosphaeriaceae</taxon>
        <taxon>Diplodia</taxon>
    </lineage>
</organism>
<comment type="caution">
    <text evidence="2">The sequence shown here is derived from an EMBL/GenBank/DDBJ whole genome shotgun (WGS) entry which is preliminary data.</text>
</comment>
<proteinExistence type="predicted"/>
<feature type="domain" description="Heterokaryon incompatibility" evidence="1">
    <location>
        <begin position="31"/>
        <end position="181"/>
    </location>
</feature>
<gene>
    <name evidence="2" type="ORF">SLS55_004404</name>
</gene>
<sequence>MPTRLIDVQATDTSENLVRLVESNGKSPDKYVTLSHCWGQRMLISLTKETCEQLKGGFPVEKLPKTFSDAVVTARKIGIRYLWIDSLCIQQDSRDDWSRESQTMHLVYSNSWCNLAATGAKDSSVGLFLDRDPSLVLPFQADVWAWEDESISKPHTIFRTDTWNTYVYNSVLEQRGWVLQERTLSPRQLHFTKAGVFWECRCLNATEYHPAGLPEVYTDEHLRFYKTFTGRLEAFQSSRARIADERRSEEMSWIHDSWCAIVESYSRAKLTKSEDRPIAIAGLAMKIQLALSDDYIAGFWRSRLVSQLYWSVDEPRRAHPFGLGRPRPLIAPTWSWTSTMLPVKMFTQNPACLDIDMAEVRDVQASHVAVDNCGDLAGRRQLRLYTIPWIARSSGVESYDNSVHFITFPMLEGPYETFGYAVLDEAIDPAVEDTRPFVCAPLTYYDGPFVRMQGILLRQTGENSGVYERVGSWSSKDRAARAKAAKLWFQKLKSMTTEEKAKVYQELVIV</sequence>
<dbReference type="InterPro" id="IPR010730">
    <property type="entry name" value="HET"/>
</dbReference>
<dbReference type="PANTHER" id="PTHR33112:SF10">
    <property type="entry name" value="TOL"/>
    <property type="match status" value="1"/>
</dbReference>
<keyword evidence="3" id="KW-1185">Reference proteome</keyword>
<protein>
    <recommendedName>
        <fullName evidence="1">Heterokaryon incompatibility domain-containing protein</fullName>
    </recommendedName>
</protein>
<evidence type="ECO:0000313" key="3">
    <source>
        <dbReference type="Proteomes" id="UP001430584"/>
    </source>
</evidence>
<accession>A0ABR3CJA6</accession>
<dbReference type="PANTHER" id="PTHR33112">
    <property type="entry name" value="DOMAIN PROTEIN, PUTATIVE-RELATED"/>
    <property type="match status" value="1"/>
</dbReference>
<name>A0ABR3CJA6_9PEZI</name>
<reference evidence="2 3" key="1">
    <citation type="submission" date="2024-02" db="EMBL/GenBank/DDBJ databases">
        <title>De novo assembly and annotation of 12 fungi associated with fruit tree decline syndrome in Ontario, Canada.</title>
        <authorList>
            <person name="Sulman M."/>
            <person name="Ellouze W."/>
            <person name="Ilyukhin E."/>
        </authorList>
    </citation>
    <scope>NUCLEOTIDE SEQUENCE [LARGE SCALE GENOMIC DNA]</scope>
    <source>
        <strain evidence="2 3">FDS-637</strain>
    </source>
</reference>
<dbReference type="RefSeq" id="XP_066633743.1">
    <property type="nucleotide sequence ID" value="XM_066775862.1"/>
</dbReference>